<feature type="transmembrane region" description="Helical" evidence="1">
    <location>
        <begin position="120"/>
        <end position="144"/>
    </location>
</feature>
<evidence type="ECO:0000256" key="1">
    <source>
        <dbReference type="SAM" id="Phobius"/>
    </source>
</evidence>
<protein>
    <submittedName>
        <fullName evidence="2">Uncharacterized protein</fullName>
    </submittedName>
</protein>
<keyword evidence="1" id="KW-0812">Transmembrane</keyword>
<sequence length="160" mass="16669">MKDPHDHPGLPTPAPHGATAVTAAVTALVFGPLAGFGGIMWVLYTVVAIEDHAREYPDTGGNTDLVVMGIVAVGIGLAWCVGGFLLLAYLKTGRFLLIVASGAALIASVAQLLNRGFSFLFVPIVVSLLILVLCAVPATGRWIVADEPGPNPLADDRDRD</sequence>
<organism evidence="2 3">
    <name type="scientific">Nocardia africana</name>
    <dbReference type="NCBI Taxonomy" id="134964"/>
    <lineage>
        <taxon>Bacteria</taxon>
        <taxon>Bacillati</taxon>
        <taxon>Actinomycetota</taxon>
        <taxon>Actinomycetes</taxon>
        <taxon>Mycobacteriales</taxon>
        <taxon>Nocardiaceae</taxon>
        <taxon>Nocardia</taxon>
    </lineage>
</organism>
<dbReference type="Proteomes" id="UP000255082">
    <property type="component" value="Unassembled WGS sequence"/>
</dbReference>
<keyword evidence="1" id="KW-0472">Membrane</keyword>
<dbReference type="EMBL" id="UGRU01000001">
    <property type="protein sequence ID" value="SUA42264.1"/>
    <property type="molecule type" value="Genomic_DNA"/>
</dbReference>
<dbReference type="RefSeq" id="WP_062963489.1">
    <property type="nucleotide sequence ID" value="NZ_JAJFOE010000001.1"/>
</dbReference>
<keyword evidence="1" id="KW-1133">Transmembrane helix</keyword>
<evidence type="ECO:0000313" key="3">
    <source>
        <dbReference type="Proteomes" id="UP000255082"/>
    </source>
</evidence>
<dbReference type="AlphaFoldDB" id="A0A378WPB5"/>
<name>A0A378WPB5_9NOCA</name>
<dbReference type="OrthoDB" id="4551878at2"/>
<proteinExistence type="predicted"/>
<feature type="transmembrane region" description="Helical" evidence="1">
    <location>
        <begin position="20"/>
        <end position="44"/>
    </location>
</feature>
<accession>A0A378WPB5</accession>
<reference evidence="2 3" key="1">
    <citation type="submission" date="2018-06" db="EMBL/GenBank/DDBJ databases">
        <authorList>
            <consortium name="Pathogen Informatics"/>
            <person name="Doyle S."/>
        </authorList>
    </citation>
    <scope>NUCLEOTIDE SEQUENCE [LARGE SCALE GENOMIC DNA]</scope>
    <source>
        <strain evidence="2 3">NCTC13184</strain>
    </source>
</reference>
<evidence type="ECO:0000313" key="2">
    <source>
        <dbReference type="EMBL" id="SUA42264.1"/>
    </source>
</evidence>
<feature type="transmembrane region" description="Helical" evidence="1">
    <location>
        <begin position="65"/>
        <end position="89"/>
    </location>
</feature>
<gene>
    <name evidence="2" type="ORF">NCTC13184_01617</name>
</gene>
<feature type="transmembrane region" description="Helical" evidence="1">
    <location>
        <begin position="95"/>
        <end position="113"/>
    </location>
</feature>